<dbReference type="VEuPathDB" id="FungiDB:RhiirA1_471908"/>
<sequence>MRTSIYHDNIDNVSEILAKFFNKYTHSRIKYWCLTKNIIVDNNTKEVLRPKDYNFQRFVDAITSRDLDPTQITLISDVQTYEQFFPNDRKSLVTFMKFVLGLTYLLLDQSGNLHLEGFYPFIGITYFMYDKINHSSLLNYNLNKSLILRDIRNLWSIFLSRKTNSHTNLNGEWDILIQETQHPVSADSSGVLSGSDFKTNDESWYICRLFLELIGIVCVLRGVTTYVTDTVSQIHSDGHRKLSMFFIGIGIGRFGSPKCFQLPTPIAAVSHSLGND</sequence>
<keyword evidence="2" id="KW-1185">Reference proteome</keyword>
<dbReference type="EMBL" id="LLXI01000156">
    <property type="protein sequence ID" value="PKY41580.1"/>
    <property type="molecule type" value="Genomic_DNA"/>
</dbReference>
<accession>A0A2I1G4N3</accession>
<reference evidence="1 2" key="1">
    <citation type="submission" date="2015-10" db="EMBL/GenBank/DDBJ databases">
        <title>Genome analyses suggest a sexual origin of heterokaryosis in a supposedly ancient asexual fungus.</title>
        <authorList>
            <person name="Ropars J."/>
            <person name="Sedzielewska K."/>
            <person name="Noel J."/>
            <person name="Charron P."/>
            <person name="Farinelli L."/>
            <person name="Marton T."/>
            <person name="Kruger M."/>
            <person name="Pelin A."/>
            <person name="Brachmann A."/>
            <person name="Corradi N."/>
        </authorList>
    </citation>
    <scope>NUCLEOTIDE SEQUENCE [LARGE SCALE GENOMIC DNA]</scope>
    <source>
        <strain evidence="1 2">A4</strain>
    </source>
</reference>
<name>A0A2I1G4N3_9GLOM</name>
<dbReference type="Proteomes" id="UP000234323">
    <property type="component" value="Unassembled WGS sequence"/>
</dbReference>
<evidence type="ECO:0000313" key="1">
    <source>
        <dbReference type="EMBL" id="PKY41580.1"/>
    </source>
</evidence>
<gene>
    <name evidence="1" type="ORF">RhiirA4_416770</name>
</gene>
<protein>
    <submittedName>
        <fullName evidence="1">Uncharacterized protein</fullName>
    </submittedName>
</protein>
<dbReference type="VEuPathDB" id="FungiDB:FUN_022194"/>
<proteinExistence type="predicted"/>
<comment type="caution">
    <text evidence="1">The sequence shown here is derived from an EMBL/GenBank/DDBJ whole genome shotgun (WGS) entry which is preliminary data.</text>
</comment>
<evidence type="ECO:0000313" key="2">
    <source>
        <dbReference type="Proteomes" id="UP000234323"/>
    </source>
</evidence>
<dbReference type="VEuPathDB" id="FungiDB:RhiirFUN_025841"/>
<organism evidence="1 2">
    <name type="scientific">Rhizophagus irregularis</name>
    <dbReference type="NCBI Taxonomy" id="588596"/>
    <lineage>
        <taxon>Eukaryota</taxon>
        <taxon>Fungi</taxon>
        <taxon>Fungi incertae sedis</taxon>
        <taxon>Mucoromycota</taxon>
        <taxon>Glomeromycotina</taxon>
        <taxon>Glomeromycetes</taxon>
        <taxon>Glomerales</taxon>
        <taxon>Glomeraceae</taxon>
        <taxon>Rhizophagus</taxon>
    </lineage>
</organism>
<dbReference type="AlphaFoldDB" id="A0A2I1G4N3"/>